<dbReference type="Pfam" id="PF19425">
    <property type="entry name" value="Csd3_N2"/>
    <property type="match status" value="1"/>
</dbReference>
<protein>
    <submittedName>
        <fullName evidence="12">M23 family metallopeptidase</fullName>
    </submittedName>
</protein>
<dbReference type="EMBL" id="CP096040">
    <property type="protein sequence ID" value="USQ93972.1"/>
    <property type="molecule type" value="Genomic_DNA"/>
</dbReference>
<reference evidence="12 13" key="1">
    <citation type="submission" date="2022-04" db="EMBL/GenBank/DDBJ databases">
        <title>Genome sequence of soybean root-associated Caulobacter segnis RL271.</title>
        <authorList>
            <person name="Longley R."/>
            <person name="Bonito G."/>
            <person name="Trigodet F."/>
            <person name="Crosson S."/>
            <person name="Fiebig A."/>
        </authorList>
    </citation>
    <scope>NUCLEOTIDE SEQUENCE [LARGE SCALE GENOMIC DNA]</scope>
    <source>
        <strain evidence="12 13">RL271</strain>
    </source>
</reference>
<name>A0ABY4ZPM4_9CAUL</name>
<gene>
    <name evidence="12" type="ORF">MZV50_15250</name>
</gene>
<keyword evidence="5" id="KW-0378">Hydrolase</keyword>
<accession>A0ABY4ZPM4</accession>
<keyword evidence="7" id="KW-0482">Metalloprotease</keyword>
<comment type="subcellular location">
    <subcellularLocation>
        <location evidence="2">Cell envelope</location>
    </subcellularLocation>
</comment>
<keyword evidence="13" id="KW-1185">Reference proteome</keyword>
<sequence length="446" mass="47417">MHRRSDDEVSFDPRSWVRKTSSPAKTAAEQSSLSRSSSALRRRNLVMLGAVALLAAGLVVGWMAWRAPVKSSRPAPAAGPARVEGLRRTFVIDRVQDLAAALVAEGVTMERAVRLGLAANEKLNAAPGELRVALRFRPGQAGVVDSIELRRADGSGLLLRGDGASGVEAKPLASDRVVAVKVVRGEMDANSFYSSAVAAGVRDSLIDDFAAAFAFDFDFQREIKPGDIFEAAFERQMDGEGGVAGSERLVYVSLQTGAKSRALYAFQPSGDAQPSWFDGNGVSVVRGLMRTPVNGARITSSFGPRLHPVLGYTRLHKGTDFAVPIGTAVLASGDGVVEFVGVHGGHGNFVRIRHKADLETAYAHLSRFAPGVVVGATVRQGQPIAFSGNTGLSSGPHLHYEVIVGGAQVDPMSFQLNQGRTLNGQALEAFRHERDRIDALRAAQNG</sequence>
<evidence type="ECO:0000256" key="9">
    <source>
        <dbReference type="SAM" id="Phobius"/>
    </source>
</evidence>
<evidence type="ECO:0000259" key="11">
    <source>
        <dbReference type="Pfam" id="PF19425"/>
    </source>
</evidence>
<keyword evidence="4" id="KW-0479">Metal-binding</keyword>
<dbReference type="InterPro" id="IPR050570">
    <property type="entry name" value="Cell_wall_metabolism_enzyme"/>
</dbReference>
<feature type="region of interest" description="Disordered" evidence="8">
    <location>
        <begin position="1"/>
        <end position="34"/>
    </location>
</feature>
<keyword evidence="9" id="KW-1133">Transmembrane helix</keyword>
<dbReference type="Gene3D" id="3.10.450.350">
    <property type="match status" value="1"/>
</dbReference>
<feature type="domain" description="M23ase beta-sheet core" evidence="10">
    <location>
        <begin position="315"/>
        <end position="411"/>
    </location>
</feature>
<evidence type="ECO:0000256" key="6">
    <source>
        <dbReference type="ARBA" id="ARBA00022833"/>
    </source>
</evidence>
<feature type="compositionally biased region" description="Polar residues" evidence="8">
    <location>
        <begin position="18"/>
        <end position="30"/>
    </location>
</feature>
<dbReference type="PANTHER" id="PTHR21666:SF288">
    <property type="entry name" value="CELL DIVISION PROTEIN YTFB"/>
    <property type="match status" value="1"/>
</dbReference>
<keyword evidence="6" id="KW-0862">Zinc</keyword>
<dbReference type="InterPro" id="IPR011055">
    <property type="entry name" value="Dup_hybrid_motif"/>
</dbReference>
<evidence type="ECO:0000256" key="1">
    <source>
        <dbReference type="ARBA" id="ARBA00001947"/>
    </source>
</evidence>
<dbReference type="InterPro" id="IPR016047">
    <property type="entry name" value="M23ase_b-sheet_dom"/>
</dbReference>
<evidence type="ECO:0000313" key="12">
    <source>
        <dbReference type="EMBL" id="USQ93972.1"/>
    </source>
</evidence>
<dbReference type="CDD" id="cd12797">
    <property type="entry name" value="M23_peptidase"/>
    <property type="match status" value="1"/>
</dbReference>
<feature type="domain" description="Csd3-like second N-terminal" evidence="11">
    <location>
        <begin position="181"/>
        <end position="304"/>
    </location>
</feature>
<evidence type="ECO:0000256" key="7">
    <source>
        <dbReference type="ARBA" id="ARBA00023049"/>
    </source>
</evidence>
<organism evidence="12 13">
    <name type="scientific">Caulobacter segnis</name>
    <dbReference type="NCBI Taxonomy" id="88688"/>
    <lineage>
        <taxon>Bacteria</taxon>
        <taxon>Pseudomonadati</taxon>
        <taxon>Pseudomonadota</taxon>
        <taxon>Alphaproteobacteria</taxon>
        <taxon>Caulobacterales</taxon>
        <taxon>Caulobacteraceae</taxon>
        <taxon>Caulobacter</taxon>
    </lineage>
</organism>
<proteinExistence type="predicted"/>
<evidence type="ECO:0000256" key="3">
    <source>
        <dbReference type="ARBA" id="ARBA00022670"/>
    </source>
</evidence>
<keyword evidence="9" id="KW-0472">Membrane</keyword>
<keyword evidence="3" id="KW-0645">Protease</keyword>
<evidence type="ECO:0000313" key="13">
    <source>
        <dbReference type="Proteomes" id="UP001057520"/>
    </source>
</evidence>
<dbReference type="InterPro" id="IPR045834">
    <property type="entry name" value="Csd3_N2"/>
</dbReference>
<evidence type="ECO:0000256" key="4">
    <source>
        <dbReference type="ARBA" id="ARBA00022723"/>
    </source>
</evidence>
<evidence type="ECO:0000259" key="10">
    <source>
        <dbReference type="Pfam" id="PF01551"/>
    </source>
</evidence>
<evidence type="ECO:0000256" key="2">
    <source>
        <dbReference type="ARBA" id="ARBA00004196"/>
    </source>
</evidence>
<keyword evidence="9" id="KW-0812">Transmembrane</keyword>
<comment type="cofactor">
    <cofactor evidence="1">
        <name>Zn(2+)</name>
        <dbReference type="ChEBI" id="CHEBI:29105"/>
    </cofactor>
</comment>
<dbReference type="SUPFAM" id="SSF51261">
    <property type="entry name" value="Duplicated hybrid motif"/>
    <property type="match status" value="1"/>
</dbReference>
<dbReference type="Pfam" id="PF01551">
    <property type="entry name" value="Peptidase_M23"/>
    <property type="match status" value="1"/>
</dbReference>
<dbReference type="PANTHER" id="PTHR21666">
    <property type="entry name" value="PEPTIDASE-RELATED"/>
    <property type="match status" value="1"/>
</dbReference>
<dbReference type="Gene3D" id="2.70.70.10">
    <property type="entry name" value="Glucose Permease (Domain IIA)"/>
    <property type="match status" value="1"/>
</dbReference>
<dbReference type="Proteomes" id="UP001057520">
    <property type="component" value="Chromosome"/>
</dbReference>
<evidence type="ECO:0000256" key="5">
    <source>
        <dbReference type="ARBA" id="ARBA00022801"/>
    </source>
</evidence>
<feature type="transmembrane region" description="Helical" evidence="9">
    <location>
        <begin position="45"/>
        <end position="65"/>
    </location>
</feature>
<evidence type="ECO:0000256" key="8">
    <source>
        <dbReference type="SAM" id="MobiDB-lite"/>
    </source>
</evidence>